<gene>
    <name evidence="1" type="ORF">ACFO6W_24140</name>
</gene>
<evidence type="ECO:0000313" key="1">
    <source>
        <dbReference type="EMBL" id="MFC4676778.1"/>
    </source>
</evidence>
<comment type="caution">
    <text evidence="1">The sequence shown here is derived from an EMBL/GenBank/DDBJ whole genome shotgun (WGS) entry which is preliminary data.</text>
</comment>
<dbReference type="RefSeq" id="WP_380001339.1">
    <property type="nucleotide sequence ID" value="NZ_JBHSGN010000156.1"/>
</dbReference>
<keyword evidence="2" id="KW-1185">Reference proteome</keyword>
<accession>A0ABV9L4T4</accession>
<organism evidence="1 2">
    <name type="scientific">Dysgonomonas termitidis</name>
    <dbReference type="NCBI Taxonomy" id="1516126"/>
    <lineage>
        <taxon>Bacteria</taxon>
        <taxon>Pseudomonadati</taxon>
        <taxon>Bacteroidota</taxon>
        <taxon>Bacteroidia</taxon>
        <taxon>Bacteroidales</taxon>
        <taxon>Dysgonomonadaceae</taxon>
        <taxon>Dysgonomonas</taxon>
    </lineage>
</organism>
<reference evidence="2" key="1">
    <citation type="journal article" date="2019" name="Int. J. Syst. Evol. Microbiol.">
        <title>The Global Catalogue of Microorganisms (GCM) 10K type strain sequencing project: providing services to taxonomists for standard genome sequencing and annotation.</title>
        <authorList>
            <consortium name="The Broad Institute Genomics Platform"/>
            <consortium name="The Broad Institute Genome Sequencing Center for Infectious Disease"/>
            <person name="Wu L."/>
            <person name="Ma J."/>
        </authorList>
    </citation>
    <scope>NUCLEOTIDE SEQUENCE [LARGE SCALE GENOMIC DNA]</scope>
    <source>
        <strain evidence="2">CCUG 66188</strain>
    </source>
</reference>
<dbReference type="EMBL" id="JBHSGN010000156">
    <property type="protein sequence ID" value="MFC4676778.1"/>
    <property type="molecule type" value="Genomic_DNA"/>
</dbReference>
<proteinExistence type="predicted"/>
<dbReference type="Proteomes" id="UP001596023">
    <property type="component" value="Unassembled WGS sequence"/>
</dbReference>
<evidence type="ECO:0000313" key="2">
    <source>
        <dbReference type="Proteomes" id="UP001596023"/>
    </source>
</evidence>
<sequence length="439" mass="50877">MKIGEYRYVFLRIRNLKQRNMKNLNVLLTVLFLQLLAYNAYGQQSSCGETMEESLQQTAEILNRPESKELWGISLNAPVIIIDHFNNKMFFTAIENGVMQTVKEEQWDNKVPLANSFFEYDGKKYITIIHATLMNTPCEQRVNLLTHEIFHLHQNSLGIENQLSANYHMDEAEGRALLQIEMGNLQRALDGDAQSLYDALYIRAYRQSLYPNNNEDLYELNEGLAEYTGVKLSTTNMREYVKSRLNYDISKGYANAFGYFTGSAYADILDELYPEWKRDKDLGYGMIYLIKKTSPQHAFVIDDVYLEKLLDKYNYDKILSEEKEELKSFGDIAQFEELLKPGTRKLLITNSKINFTYNPHDRVITIGDAVLLRNMTLTGEWGQINVKKGIVRLNNWSAFYLLPPKRIAENIVEGDDYKIQINQGWKAIEKGGIYTMVKE</sequence>
<evidence type="ECO:0008006" key="3">
    <source>
        <dbReference type="Google" id="ProtNLM"/>
    </source>
</evidence>
<protein>
    <recommendedName>
        <fullName evidence="3">Peptidase M48 domain-containing protein</fullName>
    </recommendedName>
</protein>
<name>A0ABV9L4T4_9BACT</name>